<proteinExistence type="predicted"/>
<dbReference type="InterPro" id="IPR052945">
    <property type="entry name" value="Mitotic_Regulator"/>
</dbReference>
<dbReference type="Gene3D" id="1.25.40.10">
    <property type="entry name" value="Tetratricopeptide repeat domain"/>
    <property type="match status" value="1"/>
</dbReference>
<keyword evidence="2" id="KW-0812">Transmembrane</keyword>
<dbReference type="EMBL" id="QVMU01000004">
    <property type="protein sequence ID" value="RJX72957.1"/>
    <property type="molecule type" value="Genomic_DNA"/>
</dbReference>
<keyword evidence="1" id="KW-0143">Chaperone</keyword>
<evidence type="ECO:0000313" key="5">
    <source>
        <dbReference type="Proteomes" id="UP000273252"/>
    </source>
</evidence>
<dbReference type="SUPFAM" id="SSF46565">
    <property type="entry name" value="Chaperone J-domain"/>
    <property type="match status" value="1"/>
</dbReference>
<gene>
    <name evidence="4" type="ORF">DZ860_07335</name>
</gene>
<feature type="transmembrane region" description="Helical" evidence="2">
    <location>
        <begin position="22"/>
        <end position="44"/>
    </location>
</feature>
<dbReference type="PANTHER" id="PTHR43628:SF1">
    <property type="entry name" value="CHITIN SYNTHASE REGULATORY FACTOR 2-RELATED"/>
    <property type="match status" value="1"/>
</dbReference>
<name>A0A3A6QVY4_9VIBR</name>
<protein>
    <submittedName>
        <fullName evidence="4">J domain-containing protein</fullName>
    </submittedName>
</protein>
<dbReference type="Pfam" id="PF08238">
    <property type="entry name" value="Sel1"/>
    <property type="match status" value="3"/>
</dbReference>
<dbReference type="AlphaFoldDB" id="A0A3A6QVY4"/>
<accession>A0A3A6QVY4</accession>
<dbReference type="InterPro" id="IPR001623">
    <property type="entry name" value="DnaJ_domain"/>
</dbReference>
<comment type="caution">
    <text evidence="4">The sequence shown here is derived from an EMBL/GenBank/DDBJ whole genome shotgun (WGS) entry which is preliminary data.</text>
</comment>
<evidence type="ECO:0000256" key="2">
    <source>
        <dbReference type="SAM" id="Phobius"/>
    </source>
</evidence>
<sequence>MIRCHTIIPFNQIKHKPPRTGVLLRILMLLLALFTNFIFANMVVANVTITNEAINEAPTRDTITALIEKAQQNDKIAQYQLAMAYRSGQDTPPSEHESLYWLKQAASNGSKPAAFELANQYLNGKESQENTELGIYWLTTLALQGDSNAQFQLGQWFEKSNVPVSAHDLASVWYQISAPTNQDASNAYDRLLEAQFNAQRAKRIAAMNKLDSQEIETSNVLNDALPSEALLNEKQTVLSKPEILSIDLSGLNLPASALTIEAKDNALMLLGVTCSALSLFSFALWRKLSRFTKSSSQLFSSSASLTREPLSRRAGISSNNDRQGELQNHYEEQIKIRDKKLQKQKQQLDALYQAFKTQQNENAHNKRGMERDYSGDLTHACAMFGFDAKLIPDQKEIKTRYKQLSKVYHPDRLGSQEEMKRLNQALKTISTHVNK</sequence>
<dbReference type="Gene3D" id="1.10.287.110">
    <property type="entry name" value="DnaJ domain"/>
    <property type="match status" value="1"/>
</dbReference>
<dbReference type="InterPro" id="IPR036869">
    <property type="entry name" value="J_dom_sf"/>
</dbReference>
<evidence type="ECO:0000256" key="1">
    <source>
        <dbReference type="ARBA" id="ARBA00023186"/>
    </source>
</evidence>
<keyword evidence="5" id="KW-1185">Reference proteome</keyword>
<dbReference type="SMART" id="SM00671">
    <property type="entry name" value="SEL1"/>
    <property type="match status" value="3"/>
</dbReference>
<dbReference type="Proteomes" id="UP000273252">
    <property type="component" value="Unassembled WGS sequence"/>
</dbReference>
<evidence type="ECO:0000259" key="3">
    <source>
        <dbReference type="PROSITE" id="PS50076"/>
    </source>
</evidence>
<dbReference type="PANTHER" id="PTHR43628">
    <property type="entry name" value="ACTIVATOR OF C KINASE PROTEIN 1-RELATED"/>
    <property type="match status" value="1"/>
</dbReference>
<dbReference type="SUPFAM" id="SSF81901">
    <property type="entry name" value="HCP-like"/>
    <property type="match status" value="1"/>
</dbReference>
<dbReference type="InterPro" id="IPR006597">
    <property type="entry name" value="Sel1-like"/>
</dbReference>
<organism evidence="4 5">
    <name type="scientific">Vibrio sinensis</name>
    <dbReference type="NCBI Taxonomy" id="2302434"/>
    <lineage>
        <taxon>Bacteria</taxon>
        <taxon>Pseudomonadati</taxon>
        <taxon>Pseudomonadota</taxon>
        <taxon>Gammaproteobacteria</taxon>
        <taxon>Vibrionales</taxon>
        <taxon>Vibrionaceae</taxon>
        <taxon>Vibrio</taxon>
    </lineage>
</organism>
<dbReference type="PROSITE" id="PS50076">
    <property type="entry name" value="DNAJ_2"/>
    <property type="match status" value="1"/>
</dbReference>
<dbReference type="OrthoDB" id="5906522at2"/>
<dbReference type="SMART" id="SM00271">
    <property type="entry name" value="DnaJ"/>
    <property type="match status" value="1"/>
</dbReference>
<dbReference type="CDD" id="cd06257">
    <property type="entry name" value="DnaJ"/>
    <property type="match status" value="1"/>
</dbReference>
<feature type="domain" description="J" evidence="3">
    <location>
        <begin position="379"/>
        <end position="435"/>
    </location>
</feature>
<evidence type="ECO:0000313" key="4">
    <source>
        <dbReference type="EMBL" id="RJX72957.1"/>
    </source>
</evidence>
<dbReference type="InterPro" id="IPR011990">
    <property type="entry name" value="TPR-like_helical_dom_sf"/>
</dbReference>
<keyword evidence="2" id="KW-0472">Membrane</keyword>
<reference evidence="4 5" key="1">
    <citation type="submission" date="2018-08" db="EMBL/GenBank/DDBJ databases">
        <title>Vibrio isolated from the Eastern China Marginal Seas.</title>
        <authorList>
            <person name="Li Y."/>
        </authorList>
    </citation>
    <scope>NUCLEOTIDE SEQUENCE [LARGE SCALE GENOMIC DNA]</scope>
    <source>
        <strain evidence="4 5">BEI233</strain>
    </source>
</reference>
<keyword evidence="2" id="KW-1133">Transmembrane helix</keyword>